<dbReference type="Proteomes" id="UP000000305">
    <property type="component" value="Unassembled WGS sequence"/>
</dbReference>
<dbReference type="InParanoid" id="E9I6K9"/>
<keyword evidence="2" id="KW-1185">Reference proteome</keyword>
<protein>
    <submittedName>
        <fullName evidence="1">Uncharacterized protein</fullName>
    </submittedName>
</protein>
<dbReference type="HOGENOM" id="CLU_802307_0_0_1"/>
<evidence type="ECO:0000313" key="1">
    <source>
        <dbReference type="EMBL" id="EFX60371.1"/>
    </source>
</evidence>
<dbReference type="KEGG" id="dpx:DAPPUDRAFT_344141"/>
<evidence type="ECO:0000313" key="2">
    <source>
        <dbReference type="Proteomes" id="UP000000305"/>
    </source>
</evidence>
<organism evidence="1 2">
    <name type="scientific">Daphnia pulex</name>
    <name type="common">Water flea</name>
    <dbReference type="NCBI Taxonomy" id="6669"/>
    <lineage>
        <taxon>Eukaryota</taxon>
        <taxon>Metazoa</taxon>
        <taxon>Ecdysozoa</taxon>
        <taxon>Arthropoda</taxon>
        <taxon>Crustacea</taxon>
        <taxon>Branchiopoda</taxon>
        <taxon>Diplostraca</taxon>
        <taxon>Cladocera</taxon>
        <taxon>Anomopoda</taxon>
        <taxon>Daphniidae</taxon>
        <taxon>Daphnia</taxon>
    </lineage>
</organism>
<dbReference type="EMBL" id="GL736552">
    <property type="protein sequence ID" value="EFX60371.1"/>
    <property type="molecule type" value="Genomic_DNA"/>
</dbReference>
<reference evidence="1 2" key="1">
    <citation type="journal article" date="2011" name="Science">
        <title>The ecoresponsive genome of Daphnia pulex.</title>
        <authorList>
            <person name="Colbourne J.K."/>
            <person name="Pfrender M.E."/>
            <person name="Gilbert D."/>
            <person name="Thomas W.K."/>
            <person name="Tucker A."/>
            <person name="Oakley T.H."/>
            <person name="Tokishita S."/>
            <person name="Aerts A."/>
            <person name="Arnold G.J."/>
            <person name="Basu M.K."/>
            <person name="Bauer D.J."/>
            <person name="Caceres C.E."/>
            <person name="Carmel L."/>
            <person name="Casola C."/>
            <person name="Choi J.H."/>
            <person name="Detter J.C."/>
            <person name="Dong Q."/>
            <person name="Dusheyko S."/>
            <person name="Eads B.D."/>
            <person name="Frohlich T."/>
            <person name="Geiler-Samerotte K.A."/>
            <person name="Gerlach D."/>
            <person name="Hatcher P."/>
            <person name="Jogdeo S."/>
            <person name="Krijgsveld J."/>
            <person name="Kriventseva E.V."/>
            <person name="Kultz D."/>
            <person name="Laforsch C."/>
            <person name="Lindquist E."/>
            <person name="Lopez J."/>
            <person name="Manak J.R."/>
            <person name="Muller J."/>
            <person name="Pangilinan J."/>
            <person name="Patwardhan R.P."/>
            <person name="Pitluck S."/>
            <person name="Pritham E.J."/>
            <person name="Rechtsteiner A."/>
            <person name="Rho M."/>
            <person name="Rogozin I.B."/>
            <person name="Sakarya O."/>
            <person name="Salamov A."/>
            <person name="Schaack S."/>
            <person name="Shapiro H."/>
            <person name="Shiga Y."/>
            <person name="Skalitzky C."/>
            <person name="Smith Z."/>
            <person name="Souvorov A."/>
            <person name="Sung W."/>
            <person name="Tang Z."/>
            <person name="Tsuchiya D."/>
            <person name="Tu H."/>
            <person name="Vos H."/>
            <person name="Wang M."/>
            <person name="Wolf Y.I."/>
            <person name="Yamagata H."/>
            <person name="Yamada T."/>
            <person name="Ye Y."/>
            <person name="Shaw J.R."/>
            <person name="Andrews J."/>
            <person name="Crease T.J."/>
            <person name="Tang H."/>
            <person name="Lucas S.M."/>
            <person name="Robertson H.M."/>
            <person name="Bork P."/>
            <person name="Koonin E.V."/>
            <person name="Zdobnov E.M."/>
            <person name="Grigoriev I.V."/>
            <person name="Lynch M."/>
            <person name="Boore J.L."/>
        </authorList>
    </citation>
    <scope>NUCLEOTIDE SEQUENCE [LARGE SCALE GENOMIC DNA]</scope>
</reference>
<accession>E9I6K9</accession>
<sequence>MDSALKKLLCPEDCHTGNAIPKTRNSWSLAENSDWHKYSKHVFINKNFRFTWAPLFFFPFYQGSNFVYDEIPPRAVPLNLVGKLTPRFTFKDNFGDIFKLKHGNKKTYRFNLTRFDVAVEEARLNAGEEKRLYSMNKKNLLFFTGVTKLCKPENIPAGVFTHTCRFSNVAFPESIFIFSMNRSVTGGTFKYDDIAFNGPYFTDHRIQQVKIDFGGKEFSNTEPNFGTINNDFVDMKSLFDHIKNGPFGLFTNPEIITRANVLNGFKNTDFPHVYMSLIPSGNRTRIIPLLNDGSAINKNDDLSITLKFNTESVANSQVYYFYLCYTDVNMTLDLKTKKFESPYLIK</sequence>
<proteinExistence type="predicted"/>
<dbReference type="AlphaFoldDB" id="E9I6K9"/>
<gene>
    <name evidence="1" type="ORF">DAPPUDRAFT_344141</name>
</gene>
<name>E9I6K9_DAPPU</name>